<evidence type="ECO:0000259" key="4">
    <source>
        <dbReference type="PROSITE" id="PS50893"/>
    </source>
</evidence>
<evidence type="ECO:0000313" key="5">
    <source>
        <dbReference type="EMBL" id="GGK06677.1"/>
    </source>
</evidence>
<organism evidence="5 6">
    <name type="scientific">Pilimelia anulata</name>
    <dbReference type="NCBI Taxonomy" id="53371"/>
    <lineage>
        <taxon>Bacteria</taxon>
        <taxon>Bacillati</taxon>
        <taxon>Actinomycetota</taxon>
        <taxon>Actinomycetes</taxon>
        <taxon>Micromonosporales</taxon>
        <taxon>Micromonosporaceae</taxon>
        <taxon>Pilimelia</taxon>
    </lineage>
</organism>
<dbReference type="EMBL" id="BMQB01000011">
    <property type="protein sequence ID" value="GGK06677.1"/>
    <property type="molecule type" value="Genomic_DNA"/>
</dbReference>
<comment type="caution">
    <text evidence="5">The sequence shown here is derived from an EMBL/GenBank/DDBJ whole genome shotgun (WGS) entry which is preliminary data.</text>
</comment>
<accession>A0A8J3BFD5</accession>
<reference evidence="5" key="1">
    <citation type="journal article" date="2014" name="Int. J. Syst. Evol. Microbiol.">
        <title>Complete genome sequence of Corynebacterium casei LMG S-19264T (=DSM 44701T), isolated from a smear-ripened cheese.</title>
        <authorList>
            <consortium name="US DOE Joint Genome Institute (JGI-PGF)"/>
            <person name="Walter F."/>
            <person name="Albersmeier A."/>
            <person name="Kalinowski J."/>
            <person name="Ruckert C."/>
        </authorList>
    </citation>
    <scope>NUCLEOTIDE SEQUENCE</scope>
    <source>
        <strain evidence="5">JCM 3090</strain>
    </source>
</reference>
<dbReference type="SMART" id="SM00382">
    <property type="entry name" value="AAA"/>
    <property type="match status" value="1"/>
</dbReference>
<dbReference type="PANTHER" id="PTHR43038:SF7">
    <property type="entry name" value="ABC TRANSPORT SYSTEM ATP-BINDING PROTEIN"/>
    <property type="match status" value="1"/>
</dbReference>
<keyword evidence="6" id="KW-1185">Reference proteome</keyword>
<gene>
    <name evidence="5" type="ORF">GCM10010123_40570</name>
</gene>
<evidence type="ECO:0000256" key="1">
    <source>
        <dbReference type="ARBA" id="ARBA00022741"/>
    </source>
</evidence>
<sequence length="226" mass="24273">MDITDSPAAPRTPPAAVVEPSEPRPVRLRAAGIHKRFGKRHVLRDVDLTVRSGEVAAIIGANGCGKSTMLKICAGLLSPTTGTVTINGKLSYCPQQAGLMGFLTPDEHFVFFGAGRGLGRGRARADGRELATHLAWNAAPPIQARHLSGGTQQKLNLVLAALGEPDILLLDEPYQGFDRGSYVDFWEWVLRKRDAGTAVVVITHMLNSLDQVDTVLDLTPKADCNS</sequence>
<keyword evidence="1" id="KW-0547">Nucleotide-binding</keyword>
<feature type="region of interest" description="Disordered" evidence="3">
    <location>
        <begin position="1"/>
        <end position="21"/>
    </location>
</feature>
<dbReference type="CDD" id="cd03230">
    <property type="entry name" value="ABC_DR_subfamily_A"/>
    <property type="match status" value="1"/>
</dbReference>
<evidence type="ECO:0000256" key="3">
    <source>
        <dbReference type="SAM" id="MobiDB-lite"/>
    </source>
</evidence>
<dbReference type="GO" id="GO:0005524">
    <property type="term" value="F:ATP binding"/>
    <property type="evidence" value="ECO:0007669"/>
    <property type="project" value="UniProtKB-KW"/>
</dbReference>
<dbReference type="Pfam" id="PF00005">
    <property type="entry name" value="ABC_tran"/>
    <property type="match status" value="1"/>
</dbReference>
<reference evidence="5" key="2">
    <citation type="submission" date="2020-09" db="EMBL/GenBank/DDBJ databases">
        <authorList>
            <person name="Sun Q."/>
            <person name="Ohkuma M."/>
        </authorList>
    </citation>
    <scope>NUCLEOTIDE SEQUENCE</scope>
    <source>
        <strain evidence="5">JCM 3090</strain>
    </source>
</reference>
<protein>
    <submittedName>
        <fullName evidence="5">ABC transporter ATP-binding protein</fullName>
    </submittedName>
</protein>
<dbReference type="Proteomes" id="UP000649739">
    <property type="component" value="Unassembled WGS sequence"/>
</dbReference>
<dbReference type="InterPro" id="IPR027417">
    <property type="entry name" value="P-loop_NTPase"/>
</dbReference>
<name>A0A8J3BFD5_9ACTN</name>
<dbReference type="PROSITE" id="PS50893">
    <property type="entry name" value="ABC_TRANSPORTER_2"/>
    <property type="match status" value="1"/>
</dbReference>
<keyword evidence="2 5" id="KW-0067">ATP-binding</keyword>
<dbReference type="InterPro" id="IPR003593">
    <property type="entry name" value="AAA+_ATPase"/>
</dbReference>
<dbReference type="AlphaFoldDB" id="A0A8J3BFD5"/>
<dbReference type="PANTHER" id="PTHR43038">
    <property type="entry name" value="ATP-BINDING CASSETTE, SUB-FAMILY H, MEMBER 1"/>
    <property type="match status" value="1"/>
</dbReference>
<dbReference type="SUPFAM" id="SSF52540">
    <property type="entry name" value="P-loop containing nucleoside triphosphate hydrolases"/>
    <property type="match status" value="1"/>
</dbReference>
<dbReference type="InterPro" id="IPR003439">
    <property type="entry name" value="ABC_transporter-like_ATP-bd"/>
</dbReference>
<dbReference type="RefSeq" id="WP_189171795.1">
    <property type="nucleotide sequence ID" value="NZ_BMQB01000011.1"/>
</dbReference>
<evidence type="ECO:0000256" key="2">
    <source>
        <dbReference type="ARBA" id="ARBA00022840"/>
    </source>
</evidence>
<proteinExistence type="predicted"/>
<dbReference type="GO" id="GO:0016887">
    <property type="term" value="F:ATP hydrolysis activity"/>
    <property type="evidence" value="ECO:0007669"/>
    <property type="project" value="InterPro"/>
</dbReference>
<evidence type="ECO:0000313" key="6">
    <source>
        <dbReference type="Proteomes" id="UP000649739"/>
    </source>
</evidence>
<feature type="domain" description="ABC transporter" evidence="4">
    <location>
        <begin position="28"/>
        <end position="226"/>
    </location>
</feature>
<dbReference type="Gene3D" id="3.40.50.300">
    <property type="entry name" value="P-loop containing nucleotide triphosphate hydrolases"/>
    <property type="match status" value="1"/>
</dbReference>